<dbReference type="InterPro" id="IPR025736">
    <property type="entry name" value="PucR_C-HTH_dom"/>
</dbReference>
<name>A0A2T4UDK0_9ACTN</name>
<feature type="domain" description="RsbT co-antagonist protein RsbRD N-terminal" evidence="3">
    <location>
        <begin position="30"/>
        <end position="175"/>
    </location>
</feature>
<gene>
    <name evidence="5" type="ORF">C7Y72_18260</name>
</gene>
<protein>
    <recommendedName>
        <fullName evidence="7">PucR family transcriptional regulator</fullName>
    </recommendedName>
</protein>
<sequence>MLRGMVEAELQDVVRARIAEVAGRIDSARMGEDMAAQLMATIPEFLPATDPDFRAGLVMSCTANLVAIQESLVGGVPMQPTTTEAPDDARAWAHELVHRGMPLASLLRAYRLGHSLFEREFEQRAAELELEPEVAWRVLADAGRELFIYIDAVCTQLVDDYENEREQWLRGAAAEQAELVQAIVAGEPVDHRDAAATLRHDVDGRQLAFIVWTEPGARIGASVAPTTIARELAGELGGTQTLIVPVGERVAWAWTTGDRLDARAAPRRPSALGGRARAALGAVHPGVAGMCRSHREARAAREVGETFGVRAGTLIGYPSVALTSLVSAEPGRAAEFVVAELGELGADTDAMARLRATIRVYLDERLSPARTARRLGIHQNTVVYRAKRAEELLGRSLDDRRLELEIALRLHDGLDGLRGAATAAG</sequence>
<comment type="caution">
    <text evidence="5">The sequence shown here is derived from an EMBL/GenBank/DDBJ whole genome shotgun (WGS) entry which is preliminary data.</text>
</comment>
<keyword evidence="6" id="KW-1185">Reference proteome</keyword>
<dbReference type="OrthoDB" id="3663486at2"/>
<dbReference type="Proteomes" id="UP000240739">
    <property type="component" value="Unassembled WGS sequence"/>
</dbReference>
<evidence type="ECO:0000256" key="1">
    <source>
        <dbReference type="ARBA" id="ARBA00006754"/>
    </source>
</evidence>
<dbReference type="Pfam" id="PF13556">
    <property type="entry name" value="HTH_30"/>
    <property type="match status" value="1"/>
</dbReference>
<dbReference type="InterPro" id="IPR051448">
    <property type="entry name" value="CdaR-like_regulators"/>
</dbReference>
<evidence type="ECO:0008006" key="7">
    <source>
        <dbReference type="Google" id="ProtNLM"/>
    </source>
</evidence>
<dbReference type="Pfam" id="PF14361">
    <property type="entry name" value="RsbRD_N"/>
    <property type="match status" value="1"/>
</dbReference>
<dbReference type="InterPro" id="IPR041522">
    <property type="entry name" value="CdaR_GGDEF"/>
</dbReference>
<accession>A0A2T4UDK0</accession>
<dbReference type="PANTHER" id="PTHR33744:SF1">
    <property type="entry name" value="DNA-BINDING TRANSCRIPTIONAL ACTIVATOR ADER"/>
    <property type="match status" value="1"/>
</dbReference>
<feature type="domain" description="PucR C-terminal helix-turn-helix" evidence="2">
    <location>
        <begin position="354"/>
        <end position="410"/>
    </location>
</feature>
<dbReference type="InterPro" id="IPR025751">
    <property type="entry name" value="RsbRD_N_dom"/>
</dbReference>
<dbReference type="InterPro" id="IPR042070">
    <property type="entry name" value="PucR_C-HTH_sf"/>
</dbReference>
<dbReference type="EMBL" id="PYYB01000003">
    <property type="protein sequence ID" value="PTL55586.1"/>
    <property type="molecule type" value="Genomic_DNA"/>
</dbReference>
<comment type="similarity">
    <text evidence="1">Belongs to the CdaR family.</text>
</comment>
<organism evidence="5 6">
    <name type="scientific">Paraconexibacter algicola</name>
    <dbReference type="NCBI Taxonomy" id="2133960"/>
    <lineage>
        <taxon>Bacteria</taxon>
        <taxon>Bacillati</taxon>
        <taxon>Actinomycetota</taxon>
        <taxon>Thermoleophilia</taxon>
        <taxon>Solirubrobacterales</taxon>
        <taxon>Paraconexibacteraceae</taxon>
        <taxon>Paraconexibacter</taxon>
    </lineage>
</organism>
<dbReference type="Pfam" id="PF17853">
    <property type="entry name" value="GGDEF_2"/>
    <property type="match status" value="1"/>
</dbReference>
<dbReference type="Gene3D" id="1.10.10.2840">
    <property type="entry name" value="PucR C-terminal helix-turn-helix domain"/>
    <property type="match status" value="1"/>
</dbReference>
<dbReference type="RefSeq" id="WP_107570629.1">
    <property type="nucleotide sequence ID" value="NZ_PYYB01000003.1"/>
</dbReference>
<evidence type="ECO:0000313" key="6">
    <source>
        <dbReference type="Proteomes" id="UP000240739"/>
    </source>
</evidence>
<reference evidence="5 6" key="1">
    <citation type="submission" date="2018-03" db="EMBL/GenBank/DDBJ databases">
        <title>Aquarubrobacter algicola gen. nov., sp. nov., a novel actinobacterium isolated from shallow eutrophic lake during the end of cyanobacterial harmful algal blooms.</title>
        <authorList>
            <person name="Chun S.J."/>
        </authorList>
    </citation>
    <scope>NUCLEOTIDE SEQUENCE [LARGE SCALE GENOMIC DNA]</scope>
    <source>
        <strain evidence="5 6">Seoho-28</strain>
    </source>
</reference>
<evidence type="ECO:0000259" key="4">
    <source>
        <dbReference type="Pfam" id="PF17853"/>
    </source>
</evidence>
<dbReference type="PANTHER" id="PTHR33744">
    <property type="entry name" value="CARBOHYDRATE DIACID REGULATOR"/>
    <property type="match status" value="1"/>
</dbReference>
<proteinExistence type="inferred from homology"/>
<feature type="domain" description="CdaR GGDEF-like" evidence="4">
    <location>
        <begin position="190"/>
        <end position="303"/>
    </location>
</feature>
<evidence type="ECO:0000259" key="2">
    <source>
        <dbReference type="Pfam" id="PF13556"/>
    </source>
</evidence>
<evidence type="ECO:0000259" key="3">
    <source>
        <dbReference type="Pfam" id="PF14361"/>
    </source>
</evidence>
<evidence type="ECO:0000313" key="5">
    <source>
        <dbReference type="EMBL" id="PTL55586.1"/>
    </source>
</evidence>
<dbReference type="AlphaFoldDB" id="A0A2T4UDK0"/>